<evidence type="ECO:0000256" key="4">
    <source>
        <dbReference type="ARBA" id="ARBA00023242"/>
    </source>
</evidence>
<feature type="compositionally biased region" description="Acidic residues" evidence="6">
    <location>
        <begin position="498"/>
        <end position="540"/>
    </location>
</feature>
<dbReference type="CDD" id="cd04178">
    <property type="entry name" value="Nucleostemin_like"/>
    <property type="match status" value="1"/>
</dbReference>
<feature type="compositionally biased region" description="Basic residues" evidence="6">
    <location>
        <begin position="22"/>
        <end position="37"/>
    </location>
</feature>
<feature type="region of interest" description="Disordered" evidence="6">
    <location>
        <begin position="498"/>
        <end position="608"/>
    </location>
</feature>
<evidence type="ECO:0000256" key="2">
    <source>
        <dbReference type="ARBA" id="ARBA00022741"/>
    </source>
</evidence>
<evidence type="ECO:0000313" key="8">
    <source>
        <dbReference type="EMBL" id="KAF4673124.1"/>
    </source>
</evidence>
<dbReference type="PANTHER" id="PTHR11089">
    <property type="entry name" value="GTP-BINDING PROTEIN-RELATED"/>
    <property type="match status" value="1"/>
</dbReference>
<dbReference type="Pfam" id="PF08701">
    <property type="entry name" value="GN3L_Grn1"/>
    <property type="match status" value="1"/>
</dbReference>
<dbReference type="InterPro" id="IPR006073">
    <property type="entry name" value="GTP-bd"/>
</dbReference>
<proteinExistence type="predicted"/>
<feature type="coiled-coil region" evidence="5">
    <location>
        <begin position="59"/>
        <end position="86"/>
    </location>
</feature>
<organism evidence="8 9">
    <name type="scientific">Perkinsus chesapeaki</name>
    <name type="common">Clam parasite</name>
    <name type="synonym">Perkinsus andrewsi</name>
    <dbReference type="NCBI Taxonomy" id="330153"/>
    <lineage>
        <taxon>Eukaryota</taxon>
        <taxon>Sar</taxon>
        <taxon>Alveolata</taxon>
        <taxon>Perkinsozoa</taxon>
        <taxon>Perkinsea</taxon>
        <taxon>Perkinsida</taxon>
        <taxon>Perkinsidae</taxon>
        <taxon>Perkinsus</taxon>
    </lineage>
</organism>
<sequence>MKLKKPSRRQTLNRKYNIQKKVKEHNRKVKKQARAAKKAGVVMSKKRRDPGIPNSWPFKQEVLNDMEKRKQEIEANRKRERELRKKGLPVQPVVSKKNQDKIVKSLAELKSEADRRTRLYDRSADALIGSSASVRDMHNVTHLGAGSKEAQNTRRAYYRELRKVMGMADVVVEVLDARDPLSCRCKSLEEEILSQGKKVILLLNKIDLVPKEAVQAWLAYLRKDFPTIAFKAARNSGERQTGRAIAAESASEGLLKSSYGVVGSDALLQLLKNYSRSVGTGRINVGIVGYPNVGKSSVINSMKRGKGVHLMTGNKAGVTKQMQEVQIDKTVSLIDCPGVIFAGSEESASNTSSLVIRQSVNVDALEDPMPVVEALVKRTPRNAVLKHFKMPAFESVTELVGHVCRTRGKLRRGGAPDFRQGAKDVLREWTTGRLRFFCMPPAADKGKTFAKVVSAASPEFDIDALFNEADSSAEAAAAGESGHAAQSGDMGIDMAMDDSAMEESEEEQEQEEEASMEDDDDDEEEEAPILVDEAEEEEEAVTTSKPKKEKRIFTGLNPRVNRDIKKKAKEMKRNQGKKERRQQAQKMEASDAAMGDGDDSYNFQRDFH</sequence>
<dbReference type="Gene3D" id="1.10.1580.10">
    <property type="match status" value="1"/>
</dbReference>
<dbReference type="AlphaFoldDB" id="A0A7J6MNN8"/>
<dbReference type="InterPro" id="IPR014813">
    <property type="entry name" value="Gnl3_N_dom"/>
</dbReference>
<feature type="domain" description="CP-type G" evidence="7">
    <location>
        <begin position="158"/>
        <end position="342"/>
    </location>
</feature>
<dbReference type="Proteomes" id="UP000591131">
    <property type="component" value="Unassembled WGS sequence"/>
</dbReference>
<keyword evidence="9" id="KW-1185">Reference proteome</keyword>
<dbReference type="SUPFAM" id="SSF52540">
    <property type="entry name" value="P-loop containing nucleoside triphosphate hydrolases"/>
    <property type="match status" value="1"/>
</dbReference>
<dbReference type="Pfam" id="PF01926">
    <property type="entry name" value="MMR_HSR1"/>
    <property type="match status" value="1"/>
</dbReference>
<evidence type="ECO:0000313" key="9">
    <source>
        <dbReference type="Proteomes" id="UP000591131"/>
    </source>
</evidence>
<feature type="region of interest" description="Disordered" evidence="6">
    <location>
        <begin position="22"/>
        <end position="57"/>
    </location>
</feature>
<dbReference type="PRINTS" id="PR00326">
    <property type="entry name" value="GTP1OBG"/>
</dbReference>
<dbReference type="InterPro" id="IPR023179">
    <property type="entry name" value="GTP-bd_ortho_bundle_sf"/>
</dbReference>
<dbReference type="PANTHER" id="PTHR11089:SF30">
    <property type="entry name" value="GUANINE NUCLEOTIDE-BINDING PROTEIN-LIKE 3 HOMOLOG"/>
    <property type="match status" value="1"/>
</dbReference>
<evidence type="ECO:0000256" key="5">
    <source>
        <dbReference type="SAM" id="Coils"/>
    </source>
</evidence>
<evidence type="ECO:0000256" key="6">
    <source>
        <dbReference type="SAM" id="MobiDB-lite"/>
    </source>
</evidence>
<dbReference type="GO" id="GO:0005730">
    <property type="term" value="C:nucleolus"/>
    <property type="evidence" value="ECO:0007669"/>
    <property type="project" value="TreeGrafter"/>
</dbReference>
<keyword evidence="5" id="KW-0175">Coiled coil</keyword>
<gene>
    <name evidence="8" type="primary">GNL3</name>
    <name evidence="8" type="ORF">FOL47_010970</name>
</gene>
<dbReference type="InterPro" id="IPR030378">
    <property type="entry name" value="G_CP_dom"/>
</dbReference>
<dbReference type="OrthoDB" id="10266128at2759"/>
<reference evidence="8 9" key="1">
    <citation type="submission" date="2020-04" db="EMBL/GenBank/DDBJ databases">
        <title>Perkinsus chesapeaki whole genome sequence.</title>
        <authorList>
            <person name="Bogema D.R."/>
        </authorList>
    </citation>
    <scope>NUCLEOTIDE SEQUENCE [LARGE SCALE GENOMIC DNA]</scope>
    <source>
        <strain evidence="8">ATCC PRA-425</strain>
    </source>
</reference>
<dbReference type="InterPro" id="IPR027417">
    <property type="entry name" value="P-loop_NTPase"/>
</dbReference>
<protein>
    <submittedName>
        <fullName evidence="8">Guanine nucleotide-binding protein-like 3</fullName>
    </submittedName>
</protein>
<evidence type="ECO:0000259" key="7">
    <source>
        <dbReference type="PROSITE" id="PS51721"/>
    </source>
</evidence>
<evidence type="ECO:0000256" key="3">
    <source>
        <dbReference type="ARBA" id="ARBA00023134"/>
    </source>
</evidence>
<evidence type="ECO:0000256" key="1">
    <source>
        <dbReference type="ARBA" id="ARBA00004123"/>
    </source>
</evidence>
<keyword evidence="4" id="KW-0539">Nucleus</keyword>
<keyword evidence="3" id="KW-0342">GTP-binding</keyword>
<comment type="subcellular location">
    <subcellularLocation>
        <location evidence="1">Nucleus</location>
    </subcellularLocation>
</comment>
<dbReference type="PROSITE" id="PS51721">
    <property type="entry name" value="G_CP"/>
    <property type="match status" value="1"/>
</dbReference>
<accession>A0A7J6MNN8</accession>
<keyword evidence="2" id="KW-0547">Nucleotide-binding</keyword>
<comment type="caution">
    <text evidence="8">The sequence shown here is derived from an EMBL/GenBank/DDBJ whole genome shotgun (WGS) entry which is preliminary data.</text>
</comment>
<dbReference type="GO" id="GO:0005525">
    <property type="term" value="F:GTP binding"/>
    <property type="evidence" value="ECO:0007669"/>
    <property type="project" value="UniProtKB-KW"/>
</dbReference>
<name>A0A7J6MNN8_PERCH</name>
<dbReference type="Gene3D" id="3.40.50.300">
    <property type="entry name" value="P-loop containing nucleotide triphosphate hydrolases"/>
    <property type="match status" value="1"/>
</dbReference>
<dbReference type="EMBL" id="JAAPAO010000090">
    <property type="protein sequence ID" value="KAF4673124.1"/>
    <property type="molecule type" value="Genomic_DNA"/>
</dbReference>
<dbReference type="InterPro" id="IPR050755">
    <property type="entry name" value="TRAFAC_YlqF/YawG_RiboMat"/>
</dbReference>